<feature type="transmembrane region" description="Helical" evidence="2">
    <location>
        <begin position="233"/>
        <end position="258"/>
    </location>
</feature>
<keyword evidence="2" id="KW-0812">Transmembrane</keyword>
<keyword evidence="5" id="KW-1185">Reference proteome</keyword>
<keyword evidence="2" id="KW-1133">Transmembrane helix</keyword>
<dbReference type="Proteomes" id="UP000193986">
    <property type="component" value="Unassembled WGS sequence"/>
</dbReference>
<evidence type="ECO:0000256" key="3">
    <source>
        <dbReference type="SAM" id="SignalP"/>
    </source>
</evidence>
<gene>
    <name evidence="4" type="ORF">BCR39DRAFT_519954</name>
</gene>
<protein>
    <recommendedName>
        <fullName evidence="6">Protein BIG1</fullName>
    </recommendedName>
</protein>
<evidence type="ECO:0000256" key="2">
    <source>
        <dbReference type="SAM" id="Phobius"/>
    </source>
</evidence>
<evidence type="ECO:0000313" key="4">
    <source>
        <dbReference type="EMBL" id="ORY33424.1"/>
    </source>
</evidence>
<sequence>MRSQGLLIALALSLPSALAFKDTSPLLIWASEPNDALRDASEAVTSGVIRADEVYGTISSLGCTWERMAVVTVKDLHASHISALTLPASKADLHIPYLVRPDTASFEAAIDEWALVCGAGLSSGIQGLDGPGRRIVRLEMDKQGDTLKSLSNLSPPPDLILLHGSPLSSSSSSSSTRTSPSVATKIKRQEYPFPPSSSSSSITTTSTATSTSAPGNSTKGPLLDRVQILTTPIIVALLISFLIFIPIVGLGVSALAGIQVPPRMMEIGKGLTVGKDRKDQ</sequence>
<feature type="compositionally biased region" description="Low complexity" evidence="1">
    <location>
        <begin position="165"/>
        <end position="181"/>
    </location>
</feature>
<keyword evidence="3" id="KW-0732">Signal</keyword>
<feature type="chain" id="PRO_5012440661" description="Protein BIG1" evidence="3">
    <location>
        <begin position="20"/>
        <end position="280"/>
    </location>
</feature>
<name>A0A1Y2BF47_9TREE</name>
<dbReference type="AlphaFoldDB" id="A0A1Y2BF47"/>
<reference evidence="4 5" key="1">
    <citation type="submission" date="2016-07" db="EMBL/GenBank/DDBJ databases">
        <title>Pervasive Adenine N6-methylation of Active Genes in Fungi.</title>
        <authorList>
            <consortium name="DOE Joint Genome Institute"/>
            <person name="Mondo S.J."/>
            <person name="Dannebaum R.O."/>
            <person name="Kuo R.C."/>
            <person name="Labutti K."/>
            <person name="Haridas S."/>
            <person name="Kuo A."/>
            <person name="Salamov A."/>
            <person name="Ahrendt S.R."/>
            <person name="Lipzen A."/>
            <person name="Sullivan W."/>
            <person name="Andreopoulos W.B."/>
            <person name="Clum A."/>
            <person name="Lindquist E."/>
            <person name="Daum C."/>
            <person name="Ramamoorthy G.K."/>
            <person name="Gryganskyi A."/>
            <person name="Culley D."/>
            <person name="Magnuson J.K."/>
            <person name="James T.Y."/>
            <person name="O'Malley M.A."/>
            <person name="Stajich J.E."/>
            <person name="Spatafora J.W."/>
            <person name="Visel A."/>
            <person name="Grigoriev I.V."/>
        </authorList>
    </citation>
    <scope>NUCLEOTIDE SEQUENCE [LARGE SCALE GENOMIC DNA]</scope>
    <source>
        <strain evidence="4 5">68-887.2</strain>
    </source>
</reference>
<feature type="signal peptide" evidence="3">
    <location>
        <begin position="1"/>
        <end position="19"/>
    </location>
</feature>
<feature type="compositionally biased region" description="Low complexity" evidence="1">
    <location>
        <begin position="196"/>
        <end position="213"/>
    </location>
</feature>
<dbReference type="InParanoid" id="A0A1Y2BF47"/>
<dbReference type="OrthoDB" id="10029326at2759"/>
<feature type="region of interest" description="Disordered" evidence="1">
    <location>
        <begin position="165"/>
        <end position="221"/>
    </location>
</feature>
<comment type="caution">
    <text evidence="4">The sequence shown here is derived from an EMBL/GenBank/DDBJ whole genome shotgun (WGS) entry which is preliminary data.</text>
</comment>
<evidence type="ECO:0008006" key="6">
    <source>
        <dbReference type="Google" id="ProtNLM"/>
    </source>
</evidence>
<proteinExistence type="predicted"/>
<evidence type="ECO:0000256" key="1">
    <source>
        <dbReference type="SAM" id="MobiDB-lite"/>
    </source>
</evidence>
<organism evidence="4 5">
    <name type="scientific">Naematelia encephala</name>
    <dbReference type="NCBI Taxonomy" id="71784"/>
    <lineage>
        <taxon>Eukaryota</taxon>
        <taxon>Fungi</taxon>
        <taxon>Dikarya</taxon>
        <taxon>Basidiomycota</taxon>
        <taxon>Agaricomycotina</taxon>
        <taxon>Tremellomycetes</taxon>
        <taxon>Tremellales</taxon>
        <taxon>Naemateliaceae</taxon>
        <taxon>Naematelia</taxon>
    </lineage>
</organism>
<keyword evidence="2" id="KW-0472">Membrane</keyword>
<dbReference type="EMBL" id="MCFC01000006">
    <property type="protein sequence ID" value="ORY33424.1"/>
    <property type="molecule type" value="Genomic_DNA"/>
</dbReference>
<accession>A0A1Y2BF47</accession>
<evidence type="ECO:0000313" key="5">
    <source>
        <dbReference type="Proteomes" id="UP000193986"/>
    </source>
</evidence>